<comment type="caution">
    <text evidence="3">The sequence shown here is derived from an EMBL/GenBank/DDBJ whole genome shotgun (WGS) entry which is preliminary data.</text>
</comment>
<evidence type="ECO:0000313" key="3">
    <source>
        <dbReference type="EMBL" id="MCA9397916.1"/>
    </source>
</evidence>
<name>A0A955RX41_UNCKA</name>
<evidence type="ECO:0000256" key="1">
    <source>
        <dbReference type="SAM" id="Coils"/>
    </source>
</evidence>
<dbReference type="Proteomes" id="UP000699691">
    <property type="component" value="Unassembled WGS sequence"/>
</dbReference>
<organism evidence="3 4">
    <name type="scientific">candidate division WWE3 bacterium</name>
    <dbReference type="NCBI Taxonomy" id="2053526"/>
    <lineage>
        <taxon>Bacteria</taxon>
        <taxon>Katanobacteria</taxon>
    </lineage>
</organism>
<keyword evidence="1" id="KW-0175">Coiled coil</keyword>
<keyword evidence="2" id="KW-0812">Transmembrane</keyword>
<reference evidence="3" key="2">
    <citation type="journal article" date="2021" name="Microbiome">
        <title>Successional dynamics and alternative stable states in a saline activated sludge microbial community over 9 years.</title>
        <authorList>
            <person name="Wang Y."/>
            <person name="Ye J."/>
            <person name="Ju F."/>
            <person name="Liu L."/>
            <person name="Boyd J.A."/>
            <person name="Deng Y."/>
            <person name="Parks D.H."/>
            <person name="Jiang X."/>
            <person name="Yin X."/>
            <person name="Woodcroft B.J."/>
            <person name="Tyson G.W."/>
            <person name="Hugenholtz P."/>
            <person name="Polz M.F."/>
            <person name="Zhang T."/>
        </authorList>
    </citation>
    <scope>NUCLEOTIDE SEQUENCE</scope>
    <source>
        <strain evidence="3">HKST-UBA02</strain>
    </source>
</reference>
<sequence length="66" mass="6913">MSDDNKKNVLKAGLAGAAIGAAAGAAAVALNDEETREQLKKKAQEMRGEIDVLVEKANTAKDENMV</sequence>
<protein>
    <recommendedName>
        <fullName evidence="5">YtxH domain-containing protein</fullName>
    </recommendedName>
</protein>
<feature type="transmembrane region" description="Helical" evidence="2">
    <location>
        <begin position="12"/>
        <end position="31"/>
    </location>
</feature>
<keyword evidence="2" id="KW-0472">Membrane</keyword>
<dbReference type="AlphaFoldDB" id="A0A955RX41"/>
<evidence type="ECO:0008006" key="5">
    <source>
        <dbReference type="Google" id="ProtNLM"/>
    </source>
</evidence>
<accession>A0A955RX41</accession>
<proteinExistence type="predicted"/>
<feature type="non-terminal residue" evidence="3">
    <location>
        <position position="66"/>
    </location>
</feature>
<reference evidence="3" key="1">
    <citation type="submission" date="2020-04" db="EMBL/GenBank/DDBJ databases">
        <authorList>
            <person name="Zhang T."/>
        </authorList>
    </citation>
    <scope>NUCLEOTIDE SEQUENCE</scope>
    <source>
        <strain evidence="3">HKST-UBA02</strain>
    </source>
</reference>
<evidence type="ECO:0000256" key="2">
    <source>
        <dbReference type="SAM" id="Phobius"/>
    </source>
</evidence>
<gene>
    <name evidence="3" type="ORF">KC573_03725</name>
</gene>
<feature type="coiled-coil region" evidence="1">
    <location>
        <begin position="29"/>
        <end position="63"/>
    </location>
</feature>
<keyword evidence="2" id="KW-1133">Transmembrane helix</keyword>
<dbReference type="EMBL" id="JAGQKY010000194">
    <property type="protein sequence ID" value="MCA9397916.1"/>
    <property type="molecule type" value="Genomic_DNA"/>
</dbReference>
<evidence type="ECO:0000313" key="4">
    <source>
        <dbReference type="Proteomes" id="UP000699691"/>
    </source>
</evidence>